<dbReference type="InterPro" id="IPR036188">
    <property type="entry name" value="FAD/NAD-bd_sf"/>
</dbReference>
<feature type="domain" description="FAD-binding" evidence="2">
    <location>
        <begin position="8"/>
        <end position="318"/>
    </location>
</feature>
<dbReference type="RefSeq" id="WP_184524592.1">
    <property type="nucleotide sequence ID" value="NZ_JACHGK010000004.1"/>
</dbReference>
<proteinExistence type="predicted"/>
<comment type="caution">
    <text evidence="3">The sequence shown here is derived from an EMBL/GenBank/DDBJ whole genome shotgun (WGS) entry which is preliminary data.</text>
</comment>
<accession>A0A7X0HSV4</accession>
<organism evidence="3 4">
    <name type="scientific">Bacillus benzoevorans</name>
    <dbReference type="NCBI Taxonomy" id="1456"/>
    <lineage>
        <taxon>Bacteria</taxon>
        <taxon>Bacillati</taxon>
        <taxon>Bacillota</taxon>
        <taxon>Bacilli</taxon>
        <taxon>Bacillales</taxon>
        <taxon>Bacillaceae</taxon>
        <taxon>Bacillus</taxon>
    </lineage>
</organism>
<evidence type="ECO:0000259" key="2">
    <source>
        <dbReference type="Pfam" id="PF01494"/>
    </source>
</evidence>
<dbReference type="Proteomes" id="UP000531594">
    <property type="component" value="Unassembled WGS sequence"/>
</dbReference>
<dbReference type="Gene3D" id="3.50.50.60">
    <property type="entry name" value="FAD/NAD(P)-binding domain"/>
    <property type="match status" value="2"/>
</dbReference>
<name>A0A7X0HSV4_9BACI</name>
<protein>
    <submittedName>
        <fullName evidence="3">2-polyprenyl-6-methoxyphenol hydroxylase-like FAD-dependent oxidoreductase</fullName>
    </submittedName>
</protein>
<gene>
    <name evidence="3" type="ORF">HNR53_001591</name>
</gene>
<evidence type="ECO:0000313" key="4">
    <source>
        <dbReference type="Proteomes" id="UP000531594"/>
    </source>
</evidence>
<dbReference type="InterPro" id="IPR050631">
    <property type="entry name" value="PheA/TfdB_FAD_monoxygenase"/>
</dbReference>
<dbReference type="PANTHER" id="PTHR43476">
    <property type="entry name" value="3-(3-HYDROXY-PHENYL)PROPIONATE/3-HYDROXYCINNAMIC ACID HYDROXYLASE"/>
    <property type="match status" value="1"/>
</dbReference>
<dbReference type="InterPro" id="IPR002938">
    <property type="entry name" value="FAD-bd"/>
</dbReference>
<dbReference type="PRINTS" id="PR00420">
    <property type="entry name" value="RNGMNOXGNASE"/>
</dbReference>
<dbReference type="AlphaFoldDB" id="A0A7X0HSV4"/>
<evidence type="ECO:0000313" key="3">
    <source>
        <dbReference type="EMBL" id="MBB6444981.1"/>
    </source>
</evidence>
<keyword evidence="1" id="KW-0560">Oxidoreductase</keyword>
<dbReference type="GO" id="GO:0016491">
    <property type="term" value="F:oxidoreductase activity"/>
    <property type="evidence" value="ECO:0007669"/>
    <property type="project" value="UniProtKB-KW"/>
</dbReference>
<sequence>MKEYDFKADVCIVGAGPAGALLAYILAGHNISTILVERHENINKEFRGEHLNETGEAILRKYGLFEELEKIGLLRMERVEYWNEGGVFKRIFPDSQSGHVGIHVPQKHLLGLLLEKSQPLPAFTLLLNTKVSGLIEENGQCAGVTAIKDGKEVTIKSPLVVGADGRFSTVRKLAQIPFEKIKHGYDLLWARIPAPKGWDPTVRLALVNHEQLALFTQQGGFVQIGWNIAEGSYSELRQQSFQPFLDQLIAAFPELEESARSHIRSWEDFVLLQVQSSRCDTWVKKGLVIIGDAAHTMSPTGAIGINSAMKDADTLFQLMNEMDSIEDLSLIDLQRFEQMRRQEVEEQQKFQLEKEASFGKQFIPV</sequence>
<dbReference type="GO" id="GO:0071949">
    <property type="term" value="F:FAD binding"/>
    <property type="evidence" value="ECO:0007669"/>
    <property type="project" value="InterPro"/>
</dbReference>
<dbReference type="EMBL" id="JACHGK010000004">
    <property type="protein sequence ID" value="MBB6444981.1"/>
    <property type="molecule type" value="Genomic_DNA"/>
</dbReference>
<dbReference type="PANTHER" id="PTHR43476:SF5">
    <property type="entry name" value="FAD-DEPENDENT MONOOXYGENASE"/>
    <property type="match status" value="1"/>
</dbReference>
<keyword evidence="4" id="KW-1185">Reference proteome</keyword>
<dbReference type="Pfam" id="PF01494">
    <property type="entry name" value="FAD_binding_3"/>
    <property type="match status" value="1"/>
</dbReference>
<dbReference type="SUPFAM" id="SSF51905">
    <property type="entry name" value="FAD/NAD(P)-binding domain"/>
    <property type="match status" value="1"/>
</dbReference>
<evidence type="ECO:0000256" key="1">
    <source>
        <dbReference type="ARBA" id="ARBA00023002"/>
    </source>
</evidence>
<reference evidence="3 4" key="1">
    <citation type="submission" date="2020-08" db="EMBL/GenBank/DDBJ databases">
        <title>Genomic Encyclopedia of Type Strains, Phase IV (KMG-IV): sequencing the most valuable type-strain genomes for metagenomic binning, comparative biology and taxonomic classification.</title>
        <authorList>
            <person name="Goeker M."/>
        </authorList>
    </citation>
    <scope>NUCLEOTIDE SEQUENCE [LARGE SCALE GENOMIC DNA]</scope>
    <source>
        <strain evidence="3 4">DSM 5391</strain>
    </source>
</reference>